<organism evidence="1 2">
    <name type="scientific">Staphylococcus aureus</name>
    <dbReference type="NCBI Taxonomy" id="1280"/>
    <lineage>
        <taxon>Bacteria</taxon>
        <taxon>Bacillati</taxon>
        <taxon>Bacillota</taxon>
        <taxon>Bacilli</taxon>
        <taxon>Bacillales</taxon>
        <taxon>Staphylococcaceae</taxon>
        <taxon>Staphylococcus</taxon>
    </lineage>
</organism>
<dbReference type="InterPro" id="IPR020568">
    <property type="entry name" value="Ribosomal_Su5_D2-typ_SF"/>
</dbReference>
<reference evidence="1 2" key="1">
    <citation type="submission" date="2018-06" db="EMBL/GenBank/DDBJ databases">
        <authorList>
            <consortium name="Pathogen Informatics"/>
            <person name="Doyle S."/>
        </authorList>
    </citation>
    <scope>NUCLEOTIDE SEQUENCE [LARGE SCALE GENOMIC DNA]</scope>
    <source>
        <strain evidence="1 2">NCTC7878</strain>
    </source>
</reference>
<name>A0A2X2JUJ0_STAAU</name>
<dbReference type="GO" id="GO:0016301">
    <property type="term" value="F:kinase activity"/>
    <property type="evidence" value="ECO:0007669"/>
    <property type="project" value="UniProtKB-KW"/>
</dbReference>
<dbReference type="AlphaFoldDB" id="A0A2X2JUJ0"/>
<keyword evidence="1" id="KW-0808">Transferase</keyword>
<dbReference type="EMBL" id="UAUX01000006">
    <property type="protein sequence ID" value="SPZ97837.1"/>
    <property type="molecule type" value="Genomic_DNA"/>
</dbReference>
<proteinExistence type="predicted"/>
<protein>
    <submittedName>
        <fullName evidence="1">Mevalonate kinase</fullName>
    </submittedName>
</protein>
<evidence type="ECO:0000313" key="2">
    <source>
        <dbReference type="Proteomes" id="UP000249913"/>
    </source>
</evidence>
<dbReference type="InterPro" id="IPR014721">
    <property type="entry name" value="Ribsml_uS5_D2-typ_fold_subgr"/>
</dbReference>
<gene>
    <name evidence="1" type="primary">mvaK1_1</name>
    <name evidence="1" type="ORF">NCTC7878_01228</name>
</gene>
<sequence length="65" mass="6955">MTRKGYGESTGKIILIGEHAVTFGEPAIAVPFNAGKIKVLIEALESGNYSSIKSDVYDGMLYECA</sequence>
<keyword evidence="1" id="KW-0418">Kinase</keyword>
<evidence type="ECO:0000313" key="1">
    <source>
        <dbReference type="EMBL" id="SPZ97837.1"/>
    </source>
</evidence>
<dbReference type="Gene3D" id="3.30.230.10">
    <property type="match status" value="1"/>
</dbReference>
<accession>A0A2X2JUJ0</accession>
<dbReference type="Proteomes" id="UP000249913">
    <property type="component" value="Unassembled WGS sequence"/>
</dbReference>
<dbReference type="SUPFAM" id="SSF54211">
    <property type="entry name" value="Ribosomal protein S5 domain 2-like"/>
    <property type="match status" value="1"/>
</dbReference>